<dbReference type="SMART" id="SM00490">
    <property type="entry name" value="HELICc"/>
    <property type="match status" value="1"/>
</dbReference>
<keyword evidence="7" id="KW-0234">DNA repair</keyword>
<evidence type="ECO:0000256" key="3">
    <source>
        <dbReference type="ARBA" id="ARBA00022801"/>
    </source>
</evidence>
<dbReference type="InterPro" id="IPR027417">
    <property type="entry name" value="P-loop_NTPase"/>
</dbReference>
<name>A0A2I1DIM3_9PROT</name>
<dbReference type="Pfam" id="PF00271">
    <property type="entry name" value="Helicase_C"/>
    <property type="match status" value="1"/>
</dbReference>
<dbReference type="GO" id="GO:0003678">
    <property type="term" value="F:DNA helicase activity"/>
    <property type="evidence" value="ECO:0007669"/>
    <property type="project" value="TreeGrafter"/>
</dbReference>
<dbReference type="Proteomes" id="UP000234329">
    <property type="component" value="Unassembled WGS sequence"/>
</dbReference>
<evidence type="ECO:0000256" key="7">
    <source>
        <dbReference type="ARBA" id="ARBA00023204"/>
    </source>
</evidence>
<keyword evidence="5" id="KW-0067">ATP-binding</keyword>
<dbReference type="Pfam" id="PF00270">
    <property type="entry name" value="DEAD"/>
    <property type="match status" value="1"/>
</dbReference>
<keyword evidence="4 10" id="KW-0347">Helicase</keyword>
<dbReference type="EMBL" id="MXAV01000052">
    <property type="protein sequence ID" value="PKY09723.1"/>
    <property type="molecule type" value="Genomic_DNA"/>
</dbReference>
<keyword evidence="1" id="KW-0547">Nucleotide-binding</keyword>
<evidence type="ECO:0000256" key="2">
    <source>
        <dbReference type="ARBA" id="ARBA00022763"/>
    </source>
</evidence>
<keyword evidence="2" id="KW-0227">DNA damage</keyword>
<keyword evidence="3" id="KW-0378">Hydrolase</keyword>
<dbReference type="PANTHER" id="PTHR47964">
    <property type="entry name" value="ATP-DEPENDENT DNA HELICASE HOMOLOG RECG, CHLOROPLASTIC"/>
    <property type="match status" value="1"/>
</dbReference>
<dbReference type="InterPro" id="IPR014001">
    <property type="entry name" value="Helicase_ATP-bd"/>
</dbReference>
<dbReference type="InterPro" id="IPR047112">
    <property type="entry name" value="RecG/Mfd"/>
</dbReference>
<dbReference type="InterPro" id="IPR001650">
    <property type="entry name" value="Helicase_C-like"/>
</dbReference>
<dbReference type="GO" id="GO:0006281">
    <property type="term" value="P:DNA repair"/>
    <property type="evidence" value="ECO:0007669"/>
    <property type="project" value="UniProtKB-KW"/>
</dbReference>
<dbReference type="InterPro" id="IPR012340">
    <property type="entry name" value="NA-bd_OB-fold"/>
</dbReference>
<feature type="domain" description="Helicase ATP-binding" evidence="8">
    <location>
        <begin position="260"/>
        <end position="412"/>
    </location>
</feature>
<comment type="caution">
    <text evidence="10">The sequence shown here is derived from an EMBL/GenBank/DDBJ whole genome shotgun (WGS) entry which is preliminary data.</text>
</comment>
<organism evidence="10 11">
    <name type="scientific">Acidithiobacillus marinus</name>
    <dbReference type="NCBI Taxonomy" id="187490"/>
    <lineage>
        <taxon>Bacteria</taxon>
        <taxon>Pseudomonadati</taxon>
        <taxon>Pseudomonadota</taxon>
        <taxon>Acidithiobacillia</taxon>
        <taxon>Acidithiobacillales</taxon>
        <taxon>Acidithiobacillaceae</taxon>
        <taxon>Acidithiobacillus</taxon>
    </lineage>
</organism>
<reference evidence="10 11" key="1">
    <citation type="submission" date="2017-03" db="EMBL/GenBank/DDBJ databases">
        <title>Draft genime sequence of the acidophilic sulfur-oxidizing bacterium Acidithiobacillus sp. SH, isolated from seawater.</title>
        <authorList>
            <person name="Sharmin S."/>
            <person name="Tokuhisa M."/>
            <person name="Kanao T."/>
            <person name="Kamimura K."/>
        </authorList>
    </citation>
    <scope>NUCLEOTIDE SEQUENCE [LARGE SCALE GENOMIC DNA]</scope>
    <source>
        <strain evidence="10 11">SH</strain>
    </source>
</reference>
<keyword evidence="6" id="KW-0238">DNA-binding</keyword>
<dbReference type="SUPFAM" id="SSF50249">
    <property type="entry name" value="Nucleic acid-binding proteins"/>
    <property type="match status" value="1"/>
</dbReference>
<gene>
    <name evidence="10" type="ORF">B1757_13425</name>
</gene>
<dbReference type="GO" id="GO:0003677">
    <property type="term" value="F:DNA binding"/>
    <property type="evidence" value="ECO:0007669"/>
    <property type="project" value="UniProtKB-KW"/>
</dbReference>
<accession>A0A2I1DIM3</accession>
<evidence type="ECO:0000259" key="9">
    <source>
        <dbReference type="PROSITE" id="PS51194"/>
    </source>
</evidence>
<dbReference type="GO" id="GO:0005524">
    <property type="term" value="F:ATP binding"/>
    <property type="evidence" value="ECO:0007669"/>
    <property type="project" value="UniProtKB-KW"/>
</dbReference>
<dbReference type="InterPro" id="IPR011545">
    <property type="entry name" value="DEAD/DEAH_box_helicase_dom"/>
</dbReference>
<dbReference type="SMART" id="SM00487">
    <property type="entry name" value="DEXDc"/>
    <property type="match status" value="1"/>
</dbReference>
<dbReference type="PANTHER" id="PTHR47964:SF1">
    <property type="entry name" value="ATP-DEPENDENT DNA HELICASE HOMOLOG RECG, CHLOROPLASTIC"/>
    <property type="match status" value="1"/>
</dbReference>
<evidence type="ECO:0000256" key="5">
    <source>
        <dbReference type="ARBA" id="ARBA00022840"/>
    </source>
</evidence>
<dbReference type="SUPFAM" id="SSF52540">
    <property type="entry name" value="P-loop containing nucleoside triphosphate hydrolases"/>
    <property type="match status" value="1"/>
</dbReference>
<dbReference type="GO" id="GO:0016787">
    <property type="term" value="F:hydrolase activity"/>
    <property type="evidence" value="ECO:0007669"/>
    <property type="project" value="UniProtKB-KW"/>
</dbReference>
<dbReference type="RefSeq" id="WP_253253868.1">
    <property type="nucleotide sequence ID" value="NZ_MXAV01000052.1"/>
</dbReference>
<dbReference type="Gene3D" id="3.40.50.300">
    <property type="entry name" value="P-loop containing nucleotide triphosphate hydrolases"/>
    <property type="match status" value="2"/>
</dbReference>
<evidence type="ECO:0000259" key="8">
    <source>
        <dbReference type="PROSITE" id="PS51192"/>
    </source>
</evidence>
<proteinExistence type="predicted"/>
<evidence type="ECO:0000256" key="6">
    <source>
        <dbReference type="ARBA" id="ARBA00023125"/>
    </source>
</evidence>
<evidence type="ECO:0000256" key="4">
    <source>
        <dbReference type="ARBA" id="ARBA00022806"/>
    </source>
</evidence>
<sequence length="759" mass="85664">MPELPEKTLTLRDAVLIKPLRYEDRRFPISIWDAEPGEKCLVVGRIINYHGNGRQLKVRVEDTNGEDAHKTEFYITFFHYNRWHTDKMVSGATYAFLGKVTEFAGTHAILRSMSQPTILELESIGKIVPIYKKNGPYSGETIAENIQKVLNSHNDAQIAQITTPWVNEQVHKSSAVNIPRALRVLRNPQTPDDIQKAQEALVRMEVLERAERTARIRRFREKTPGVMVHINPEEMAQFSSMLPFTLSPGQQDALEAIRKSLASPWPSRILLMGGVASGKTAICHTAARAVVYGAREGCNKALIIAPTQPLVNQLYQKFQDFFPTIPAVSLIGSKPGTHIPDASVYFGTHGAFNRKLPWDRIGLVVFDEEHRFGTDKKFASLPETANRIFMSATPIPRSLSLFMFGEMELVRIQGTPNARRVETRLITRNEGKKAVQQVRDTLRKQKKAIIVYGTISRAEEPEIIWSGARYLSPHFPADRVAPLKHARDIKSAREESRLVGTDYLERIYRINKNFDARKLIIRQENSEPVQFPILAYDTESQNTLYILERNALIEIVGNKKKLKKWNTILQEIRSDFYPSVSLVRESLYRAGIDMEGAVQFWERAFPGKTATIHGKMSGREKNAVLSRFSSGETPLIIATSIVEVGIDVEGVDCLVLANADKFGTASLVQLRGRVGRNGDPGVCILISPSDDGSDYARLQTFSEETDDLKLAEMDFIERGWGQIQGTAQSGNNSTFFRIREHRRILNEITQEIVITQEKP</sequence>
<dbReference type="InParanoid" id="A0A2I1DIM3"/>
<dbReference type="AlphaFoldDB" id="A0A2I1DIM3"/>
<protein>
    <submittedName>
        <fullName evidence="10">ATP-dependent DNA helicase RecG</fullName>
    </submittedName>
</protein>
<feature type="domain" description="Helicase C-terminal" evidence="9">
    <location>
        <begin position="561"/>
        <end position="721"/>
    </location>
</feature>
<dbReference type="CDD" id="cd04488">
    <property type="entry name" value="RecG_wedge_OBF"/>
    <property type="match status" value="1"/>
</dbReference>
<dbReference type="PROSITE" id="PS51192">
    <property type="entry name" value="HELICASE_ATP_BIND_1"/>
    <property type="match status" value="1"/>
</dbReference>
<keyword evidence="11" id="KW-1185">Reference proteome</keyword>
<dbReference type="PROSITE" id="PS51194">
    <property type="entry name" value="HELICASE_CTER"/>
    <property type="match status" value="1"/>
</dbReference>
<evidence type="ECO:0000256" key="1">
    <source>
        <dbReference type="ARBA" id="ARBA00022741"/>
    </source>
</evidence>
<evidence type="ECO:0000313" key="10">
    <source>
        <dbReference type="EMBL" id="PKY09723.1"/>
    </source>
</evidence>
<evidence type="ECO:0000313" key="11">
    <source>
        <dbReference type="Proteomes" id="UP000234329"/>
    </source>
</evidence>